<evidence type="ECO:0000313" key="8">
    <source>
        <dbReference type="EMBL" id="KAK7601865.1"/>
    </source>
</evidence>
<feature type="transmembrane region" description="Helical" evidence="6">
    <location>
        <begin position="309"/>
        <end position="326"/>
    </location>
</feature>
<keyword evidence="5 6" id="KW-0472">Membrane</keyword>
<name>A0AAN9Y8X7_9HEMI</name>
<feature type="transmembrane region" description="Helical" evidence="6">
    <location>
        <begin position="338"/>
        <end position="356"/>
    </location>
</feature>
<comment type="caution">
    <text evidence="8">The sequence shown here is derived from an EMBL/GenBank/DDBJ whole genome shotgun (WGS) entry which is preliminary data.</text>
</comment>
<evidence type="ECO:0000256" key="6">
    <source>
        <dbReference type="SAM" id="Phobius"/>
    </source>
</evidence>
<comment type="subcellular location">
    <subcellularLocation>
        <location evidence="1">Endomembrane system</location>
        <topology evidence="1">Multi-pass membrane protein</topology>
    </subcellularLocation>
</comment>
<evidence type="ECO:0000256" key="5">
    <source>
        <dbReference type="ARBA" id="ARBA00023136"/>
    </source>
</evidence>
<dbReference type="InterPro" id="IPR031926">
    <property type="entry name" value="TMEM135_N"/>
</dbReference>
<proteinExistence type="inferred from homology"/>
<feature type="transmembrane region" description="Helical" evidence="6">
    <location>
        <begin position="33"/>
        <end position="55"/>
    </location>
</feature>
<feature type="domain" description="Transmembrane protein 135 N-terminal" evidence="7">
    <location>
        <begin position="15"/>
        <end position="145"/>
    </location>
</feature>
<dbReference type="PANTHER" id="PTHR12459:SF15">
    <property type="entry name" value="TRANSMEMBRANE PROTEIN 135"/>
    <property type="match status" value="1"/>
</dbReference>
<evidence type="ECO:0000256" key="4">
    <source>
        <dbReference type="ARBA" id="ARBA00022989"/>
    </source>
</evidence>
<evidence type="ECO:0000256" key="1">
    <source>
        <dbReference type="ARBA" id="ARBA00004127"/>
    </source>
</evidence>
<feature type="transmembrane region" description="Helical" evidence="6">
    <location>
        <begin position="76"/>
        <end position="96"/>
    </location>
</feature>
<dbReference type="InterPro" id="IPR026749">
    <property type="entry name" value="Tmem135"/>
</dbReference>
<keyword evidence="4 6" id="KW-1133">Transmembrane helix</keyword>
<gene>
    <name evidence="8" type="ORF">V9T40_009306</name>
</gene>
<dbReference type="AlphaFoldDB" id="A0AAN9Y8X7"/>
<dbReference type="Pfam" id="PF15982">
    <property type="entry name" value="TMEM135_C_rich"/>
    <property type="match status" value="1"/>
</dbReference>
<evidence type="ECO:0000259" key="7">
    <source>
        <dbReference type="Pfam" id="PF15982"/>
    </source>
</evidence>
<dbReference type="PANTHER" id="PTHR12459">
    <property type="entry name" value="TRANSMEMBRANE PROTEIN 135-RELATED"/>
    <property type="match status" value="1"/>
</dbReference>
<evidence type="ECO:0000313" key="9">
    <source>
        <dbReference type="Proteomes" id="UP001367676"/>
    </source>
</evidence>
<sequence>MTVFSKLFAPVYAPCSDYVHPWTTSCYTASAGLLLHALQASFRLYVTVYVLALLMKGHKPTAKDIRRTFYGIFQSTAFLGCHAVGFSLLACAFRNIFGHYNFFTFAFLPTFISSWLAILVERPSRRSLLSLYVTNIASETLYYMLVWRKVVKPIPFADVLIFMSSISCLLYLYRSPYRASESIYSLLSFIVGPHEQIGYSPDSPQSDSTSKTFSKPKKVVASKKSPTLLHQTMTMYCQLIQIIKMYLKSVGRSDYCSHPNGCLYYCLEGGAKVFVTGYGLQLCLKILMQLKKIIKRPTLLFRAVKSSETFSLGVFLGGFSFLYRLISCTLRRRMKKDSQAIAIPAGFLAGFTFYFYRSNTIALYVMWKTLQILYLAGRDNNIFPNVPHASIFFHCLSTAILFQAAIFEPQNLRSSYWNFLSNISGGRIAIMNRKALDLYGLESVKMVEMIRARHRRS</sequence>
<accession>A0AAN9Y8X7</accession>
<keyword evidence="9" id="KW-1185">Reference proteome</keyword>
<protein>
    <recommendedName>
        <fullName evidence="7">Transmembrane protein 135 N-terminal domain-containing protein</fullName>
    </recommendedName>
</protein>
<dbReference type="EMBL" id="JBBCAQ010000010">
    <property type="protein sequence ID" value="KAK7601865.1"/>
    <property type="molecule type" value="Genomic_DNA"/>
</dbReference>
<feature type="transmembrane region" description="Helical" evidence="6">
    <location>
        <begin position="153"/>
        <end position="173"/>
    </location>
</feature>
<comment type="similarity">
    <text evidence="2">Belongs to the TMEM135 family.</text>
</comment>
<evidence type="ECO:0000256" key="2">
    <source>
        <dbReference type="ARBA" id="ARBA00008924"/>
    </source>
</evidence>
<keyword evidence="3 6" id="KW-0812">Transmembrane</keyword>
<feature type="transmembrane region" description="Helical" evidence="6">
    <location>
        <begin position="102"/>
        <end position="120"/>
    </location>
</feature>
<reference evidence="8 9" key="1">
    <citation type="submission" date="2024-03" db="EMBL/GenBank/DDBJ databases">
        <title>Adaptation during the transition from Ophiocordyceps entomopathogen to insect associate is accompanied by gene loss and intensified selection.</title>
        <authorList>
            <person name="Ward C.M."/>
            <person name="Onetto C.A."/>
            <person name="Borneman A.R."/>
        </authorList>
    </citation>
    <scope>NUCLEOTIDE SEQUENCE [LARGE SCALE GENOMIC DNA]</scope>
    <source>
        <strain evidence="8">AWRI1</strain>
        <tissue evidence="8">Single Adult Female</tissue>
    </source>
</reference>
<dbReference type="Proteomes" id="UP001367676">
    <property type="component" value="Unassembled WGS sequence"/>
</dbReference>
<organism evidence="8 9">
    <name type="scientific">Parthenolecanium corni</name>
    <dbReference type="NCBI Taxonomy" id="536013"/>
    <lineage>
        <taxon>Eukaryota</taxon>
        <taxon>Metazoa</taxon>
        <taxon>Ecdysozoa</taxon>
        <taxon>Arthropoda</taxon>
        <taxon>Hexapoda</taxon>
        <taxon>Insecta</taxon>
        <taxon>Pterygota</taxon>
        <taxon>Neoptera</taxon>
        <taxon>Paraneoptera</taxon>
        <taxon>Hemiptera</taxon>
        <taxon>Sternorrhyncha</taxon>
        <taxon>Coccoidea</taxon>
        <taxon>Coccidae</taxon>
        <taxon>Parthenolecanium</taxon>
    </lineage>
</organism>
<evidence type="ECO:0000256" key="3">
    <source>
        <dbReference type="ARBA" id="ARBA00022692"/>
    </source>
</evidence>